<dbReference type="AlphaFoldDB" id="A0AAN9EJK5"/>
<dbReference type="Proteomes" id="UP001372338">
    <property type="component" value="Unassembled WGS sequence"/>
</dbReference>
<dbReference type="PANTHER" id="PTHR31966">
    <property type="entry name" value="OS01G0783500 PROTEIN"/>
    <property type="match status" value="1"/>
</dbReference>
<dbReference type="PANTHER" id="PTHR31966:SF18">
    <property type="entry name" value="UNIVERSAL STRESS PROTEIN PHOS32"/>
    <property type="match status" value="1"/>
</dbReference>
<proteinExistence type="predicted"/>
<name>A0AAN9EJK5_CROPI</name>
<gene>
    <name evidence="1" type="ORF">RIF29_24040</name>
</gene>
<organism evidence="1 2">
    <name type="scientific">Crotalaria pallida</name>
    <name type="common">Smooth rattlebox</name>
    <name type="synonym">Crotalaria striata</name>
    <dbReference type="NCBI Taxonomy" id="3830"/>
    <lineage>
        <taxon>Eukaryota</taxon>
        <taxon>Viridiplantae</taxon>
        <taxon>Streptophyta</taxon>
        <taxon>Embryophyta</taxon>
        <taxon>Tracheophyta</taxon>
        <taxon>Spermatophyta</taxon>
        <taxon>Magnoliopsida</taxon>
        <taxon>eudicotyledons</taxon>
        <taxon>Gunneridae</taxon>
        <taxon>Pentapetalae</taxon>
        <taxon>rosids</taxon>
        <taxon>fabids</taxon>
        <taxon>Fabales</taxon>
        <taxon>Fabaceae</taxon>
        <taxon>Papilionoideae</taxon>
        <taxon>50 kb inversion clade</taxon>
        <taxon>genistoids sensu lato</taxon>
        <taxon>core genistoids</taxon>
        <taxon>Crotalarieae</taxon>
        <taxon>Crotalaria</taxon>
    </lineage>
</organism>
<reference evidence="1 2" key="1">
    <citation type="submission" date="2024-01" db="EMBL/GenBank/DDBJ databases">
        <title>The genomes of 5 underutilized Papilionoideae crops provide insights into root nodulation and disease resistanc.</title>
        <authorList>
            <person name="Yuan L."/>
        </authorList>
    </citation>
    <scope>NUCLEOTIDE SEQUENCE [LARGE SCALE GENOMIC DNA]</scope>
    <source>
        <strain evidence="1">ZHUSHIDOU_FW_LH</strain>
        <tissue evidence="1">Leaf</tissue>
    </source>
</reference>
<dbReference type="EMBL" id="JAYWIO010000005">
    <property type="protein sequence ID" value="KAK7258462.1"/>
    <property type="molecule type" value="Genomic_DNA"/>
</dbReference>
<evidence type="ECO:0000313" key="1">
    <source>
        <dbReference type="EMBL" id="KAK7258462.1"/>
    </source>
</evidence>
<evidence type="ECO:0000313" key="2">
    <source>
        <dbReference type="Proteomes" id="UP001372338"/>
    </source>
</evidence>
<keyword evidence="2" id="KW-1185">Reference proteome</keyword>
<comment type="caution">
    <text evidence="1">The sequence shown here is derived from an EMBL/GenBank/DDBJ whole genome shotgun (WGS) entry which is preliminary data.</text>
</comment>
<protein>
    <submittedName>
        <fullName evidence="1">Uncharacterized protein</fullName>
    </submittedName>
</protein>
<sequence>MLYGPFPSPIRPTRVHHYFLSSSNLIPHSLTGDAVILLHVSPTNVLFGADWGSINTDEETVNHSDHKLEDDFDAFTASESADLAKDNDEADTVIKPVDEHKKVVV</sequence>
<accession>A0AAN9EJK5</accession>
<dbReference type="InterPro" id="IPR044162">
    <property type="entry name" value="PHOS32/34"/>
</dbReference>